<organism evidence="1 2">
    <name type="scientific">Paragemmobacter ruber</name>
    <dbReference type="NCBI Taxonomy" id="1985673"/>
    <lineage>
        <taxon>Bacteria</taxon>
        <taxon>Pseudomonadati</taxon>
        <taxon>Pseudomonadota</taxon>
        <taxon>Alphaproteobacteria</taxon>
        <taxon>Rhodobacterales</taxon>
        <taxon>Paracoccaceae</taxon>
        <taxon>Paragemmobacter</taxon>
    </lineage>
</organism>
<evidence type="ECO:0008006" key="3">
    <source>
        <dbReference type="Google" id="ProtNLM"/>
    </source>
</evidence>
<dbReference type="Proteomes" id="UP001517376">
    <property type="component" value="Unassembled WGS sequence"/>
</dbReference>
<dbReference type="RefSeq" id="WP_161768235.1">
    <property type="nucleotide sequence ID" value="NZ_JAAATW010000004.1"/>
</dbReference>
<gene>
    <name evidence="1" type="ORF">GU920_16580</name>
</gene>
<dbReference type="EMBL" id="JAAATW010000004">
    <property type="protein sequence ID" value="NBE09162.1"/>
    <property type="molecule type" value="Genomic_DNA"/>
</dbReference>
<comment type="caution">
    <text evidence="1">The sequence shown here is derived from an EMBL/GenBank/DDBJ whole genome shotgun (WGS) entry which is preliminary data.</text>
</comment>
<proteinExistence type="predicted"/>
<reference evidence="2" key="1">
    <citation type="submission" date="2020-01" db="EMBL/GenBank/DDBJ databases">
        <title>Sphingomonas sp. strain CSW-10.</title>
        <authorList>
            <person name="Chen W.-M."/>
        </authorList>
    </citation>
    <scope>NUCLEOTIDE SEQUENCE [LARGE SCALE GENOMIC DNA]</scope>
    <source>
        <strain evidence="2">CCP-1</strain>
    </source>
</reference>
<sequence length="154" mass="16472">MTLGLIAALLATMTAGVTLVTVGLWRMRQRAEAVEFAPEASVADLSDDLPHDLTDAVPAASLVSAPEVAAALAARMEGMIAEQTRRQADVLTVALAGLKADIQHLKSDVEWLAGERMIEQAIQMAQRGLEPDDIGRELGLTRDTAATIAMFRKH</sequence>
<evidence type="ECO:0000313" key="2">
    <source>
        <dbReference type="Proteomes" id="UP001517376"/>
    </source>
</evidence>
<accession>A0ABW9Y9U1</accession>
<keyword evidence="2" id="KW-1185">Reference proteome</keyword>
<protein>
    <recommendedName>
        <fullName evidence="3">DUF2802 domain-containing protein</fullName>
    </recommendedName>
</protein>
<name>A0ABW9Y9U1_9RHOB</name>
<evidence type="ECO:0000313" key="1">
    <source>
        <dbReference type="EMBL" id="NBE09162.1"/>
    </source>
</evidence>